<accession>A0AAW6KKZ9</accession>
<comment type="caution">
    <text evidence="1">The sequence shown here is derived from an EMBL/GenBank/DDBJ whole genome shotgun (WGS) entry which is preliminary data.</text>
</comment>
<feature type="non-terminal residue" evidence="1">
    <location>
        <position position="31"/>
    </location>
</feature>
<organism evidence="1 2">
    <name type="scientific">Bacillus paralicheniformis</name>
    <dbReference type="NCBI Taxonomy" id="1648923"/>
    <lineage>
        <taxon>Bacteria</taxon>
        <taxon>Bacillati</taxon>
        <taxon>Bacillota</taxon>
        <taxon>Bacilli</taxon>
        <taxon>Bacillales</taxon>
        <taxon>Bacillaceae</taxon>
        <taxon>Bacillus</taxon>
    </lineage>
</organism>
<dbReference type="Proteomes" id="UP001216709">
    <property type="component" value="Unassembled WGS sequence"/>
</dbReference>
<dbReference type="Gene3D" id="3.50.50.100">
    <property type="match status" value="1"/>
</dbReference>
<proteinExistence type="predicted"/>
<dbReference type="RefSeq" id="WP_274685916.1">
    <property type="nucleotide sequence ID" value="NZ_JARAFO010000347.1"/>
</dbReference>
<dbReference type="AlphaFoldDB" id="A0AAW6KKZ9"/>
<gene>
    <name evidence="1" type="ORF">PVN32_24260</name>
</gene>
<name>A0AAW6KKZ9_9BACI</name>
<dbReference type="EMBL" id="JARAFO010000347">
    <property type="protein sequence ID" value="MDE1455229.1"/>
    <property type="molecule type" value="Genomic_DNA"/>
</dbReference>
<sequence length="31" mass="3372">MSKHIVILGAGYGGLLSALTVRKHYTKEEAK</sequence>
<protein>
    <submittedName>
        <fullName evidence="1">Uncharacterized protein</fullName>
    </submittedName>
</protein>
<evidence type="ECO:0000313" key="2">
    <source>
        <dbReference type="Proteomes" id="UP001216709"/>
    </source>
</evidence>
<reference evidence="1" key="1">
    <citation type="submission" date="2022-12" db="EMBL/GenBank/DDBJ databases">
        <title>Draft Genome Sequences of Bacillus licheniformis and Bacillus paralicheniformis strains isolated from Irish skim milk powders.</title>
        <authorList>
            <person name="Lourenco A."/>
            <person name="Li F."/>
            <person name="Geraldine D."/>
            <person name="Tobin J.T."/>
            <person name="Butler F."/>
            <person name="Jordan K."/>
            <person name="Obrien T."/>
        </authorList>
    </citation>
    <scope>NUCLEOTIDE SEQUENCE</scope>
    <source>
        <strain evidence="1">3370</strain>
    </source>
</reference>
<evidence type="ECO:0000313" key="1">
    <source>
        <dbReference type="EMBL" id="MDE1455229.1"/>
    </source>
</evidence>